<evidence type="ECO:0000313" key="1">
    <source>
        <dbReference type="EMBL" id="TWU66845.1"/>
    </source>
</evidence>
<dbReference type="EMBL" id="SJPZ01000001">
    <property type="protein sequence ID" value="TWU66845.1"/>
    <property type="molecule type" value="Genomic_DNA"/>
</dbReference>
<evidence type="ECO:0000313" key="2">
    <source>
        <dbReference type="Proteomes" id="UP000316476"/>
    </source>
</evidence>
<comment type="caution">
    <text evidence="1">The sequence shown here is derived from an EMBL/GenBank/DDBJ whole genome shotgun (WGS) entry which is preliminary data.</text>
</comment>
<proteinExistence type="predicted"/>
<accession>A0A5C6FYZ8</accession>
<name>A0A5C6FYZ8_9PLAN</name>
<gene>
    <name evidence="1" type="ORF">V7x_24160</name>
</gene>
<dbReference type="AlphaFoldDB" id="A0A5C6FYZ8"/>
<sequence>MTPRPMRLRGRRQRAPVADVPNWQLRVPDYATVAGQSRYGLSLATSPAQILANSHRCRALHLRHEECQLQIRPLELRTAKMQIVS</sequence>
<reference evidence="1 2" key="1">
    <citation type="submission" date="2019-02" db="EMBL/GenBank/DDBJ databases">
        <title>Deep-cultivation of Planctomycetes and their phenomic and genomic characterization uncovers novel biology.</title>
        <authorList>
            <person name="Wiegand S."/>
            <person name="Jogler M."/>
            <person name="Boedeker C."/>
            <person name="Pinto D."/>
            <person name="Vollmers J."/>
            <person name="Rivas-Marin E."/>
            <person name="Kohn T."/>
            <person name="Peeters S.H."/>
            <person name="Heuer A."/>
            <person name="Rast P."/>
            <person name="Oberbeckmann S."/>
            <person name="Bunk B."/>
            <person name="Jeske O."/>
            <person name="Meyerdierks A."/>
            <person name="Storesund J.E."/>
            <person name="Kallscheuer N."/>
            <person name="Luecker S."/>
            <person name="Lage O.M."/>
            <person name="Pohl T."/>
            <person name="Merkel B.J."/>
            <person name="Hornburger P."/>
            <person name="Mueller R.-W."/>
            <person name="Bruemmer F."/>
            <person name="Labrenz M."/>
            <person name="Spormann A.M."/>
            <person name="Op Den Camp H."/>
            <person name="Overmann J."/>
            <person name="Amann R."/>
            <person name="Jetten M.S.M."/>
            <person name="Mascher T."/>
            <person name="Medema M.H."/>
            <person name="Devos D.P."/>
            <person name="Kaster A.-K."/>
            <person name="Ovreas L."/>
            <person name="Rohde M."/>
            <person name="Galperin M.Y."/>
            <person name="Jogler C."/>
        </authorList>
    </citation>
    <scope>NUCLEOTIDE SEQUENCE [LARGE SCALE GENOMIC DNA]</scope>
    <source>
        <strain evidence="1 2">V7</strain>
    </source>
</reference>
<organism evidence="1 2">
    <name type="scientific">Crateriforma conspicua</name>
    <dbReference type="NCBI Taxonomy" id="2527996"/>
    <lineage>
        <taxon>Bacteria</taxon>
        <taxon>Pseudomonadati</taxon>
        <taxon>Planctomycetota</taxon>
        <taxon>Planctomycetia</taxon>
        <taxon>Planctomycetales</taxon>
        <taxon>Planctomycetaceae</taxon>
        <taxon>Crateriforma</taxon>
    </lineage>
</organism>
<protein>
    <submittedName>
        <fullName evidence="1">Uncharacterized protein</fullName>
    </submittedName>
</protein>
<dbReference type="Proteomes" id="UP000316476">
    <property type="component" value="Unassembled WGS sequence"/>
</dbReference>